<protein>
    <submittedName>
        <fullName evidence="1">Uncharacterized protein</fullName>
    </submittedName>
</protein>
<proteinExistence type="predicted"/>
<dbReference type="EMBL" id="AVCJ01000011">
    <property type="protein sequence ID" value="KFL36892.1"/>
    <property type="molecule type" value="Genomic_DNA"/>
</dbReference>
<dbReference type="Proteomes" id="UP000029085">
    <property type="component" value="Unassembled WGS sequence"/>
</dbReference>
<evidence type="ECO:0000313" key="2">
    <source>
        <dbReference type="Proteomes" id="UP000029085"/>
    </source>
</evidence>
<reference evidence="1 2" key="2">
    <citation type="journal article" date="2015" name="Stand. Genomic Sci.">
        <title>High quality draft genomic sequence of Arenimonas donghaensis DSM 18148(T).</title>
        <authorList>
            <person name="Chen F."/>
            <person name="Wang H."/>
            <person name="Cao Y."/>
            <person name="Li X."/>
            <person name="Wang G."/>
        </authorList>
    </citation>
    <scope>NUCLEOTIDE SEQUENCE [LARGE SCALE GENOMIC DNA]</scope>
    <source>
        <strain evidence="1 2">HO3-R19</strain>
    </source>
</reference>
<reference evidence="2" key="1">
    <citation type="submission" date="2013-08" db="EMBL/GenBank/DDBJ databases">
        <title>Genome sequencing of Arenimonas donghaensis.</title>
        <authorList>
            <person name="Chen F."/>
            <person name="Wang G."/>
        </authorList>
    </citation>
    <scope>NUCLEOTIDE SEQUENCE [LARGE SCALE GENOMIC DNA]</scope>
    <source>
        <strain evidence="2">HO3-R19</strain>
    </source>
</reference>
<dbReference type="AlphaFoldDB" id="A0A087MJ39"/>
<evidence type="ECO:0000313" key="1">
    <source>
        <dbReference type="EMBL" id="KFL36892.1"/>
    </source>
</evidence>
<sequence length="93" mass="10514">MFSFKLDPGPLDALLSKACRPLRILTLERVQDQGKNVVFKRLALVVHAGGFQEGFDIADGVGRHLQLLKQSANDIFLECALQRYVEDIYQRVL</sequence>
<gene>
    <name evidence="1" type="ORF">N788_12250</name>
</gene>
<comment type="caution">
    <text evidence="1">The sequence shown here is derived from an EMBL/GenBank/DDBJ whole genome shotgun (WGS) entry which is preliminary data.</text>
</comment>
<name>A0A087MJ39_9GAMM</name>
<organism evidence="1 2">
    <name type="scientific">Arenimonas donghaensis DSM 18148 = HO3-R19</name>
    <dbReference type="NCBI Taxonomy" id="1121014"/>
    <lineage>
        <taxon>Bacteria</taxon>
        <taxon>Pseudomonadati</taxon>
        <taxon>Pseudomonadota</taxon>
        <taxon>Gammaproteobacteria</taxon>
        <taxon>Lysobacterales</taxon>
        <taxon>Lysobacteraceae</taxon>
        <taxon>Arenimonas</taxon>
    </lineage>
</organism>
<keyword evidence="2" id="KW-1185">Reference proteome</keyword>
<accession>A0A087MJ39</accession>